<organism evidence="2 3">
    <name type="scientific">Panicum virgatum</name>
    <name type="common">Blackwell switchgrass</name>
    <dbReference type="NCBI Taxonomy" id="38727"/>
    <lineage>
        <taxon>Eukaryota</taxon>
        <taxon>Viridiplantae</taxon>
        <taxon>Streptophyta</taxon>
        <taxon>Embryophyta</taxon>
        <taxon>Tracheophyta</taxon>
        <taxon>Spermatophyta</taxon>
        <taxon>Magnoliopsida</taxon>
        <taxon>Liliopsida</taxon>
        <taxon>Poales</taxon>
        <taxon>Poaceae</taxon>
        <taxon>PACMAD clade</taxon>
        <taxon>Panicoideae</taxon>
        <taxon>Panicodae</taxon>
        <taxon>Paniceae</taxon>
        <taxon>Panicinae</taxon>
        <taxon>Panicum</taxon>
        <taxon>Panicum sect. Hiantes</taxon>
    </lineage>
</organism>
<feature type="compositionally biased region" description="Basic and acidic residues" evidence="1">
    <location>
        <begin position="176"/>
        <end position="185"/>
    </location>
</feature>
<keyword evidence="3" id="KW-1185">Reference proteome</keyword>
<name>A0A8T0UC49_PANVG</name>
<protein>
    <submittedName>
        <fullName evidence="2">Uncharacterized protein</fullName>
    </submittedName>
</protein>
<comment type="caution">
    <text evidence="2">The sequence shown here is derived from an EMBL/GenBank/DDBJ whole genome shotgun (WGS) entry which is preliminary data.</text>
</comment>
<feature type="region of interest" description="Disordered" evidence="1">
    <location>
        <begin position="154"/>
        <end position="185"/>
    </location>
</feature>
<feature type="region of interest" description="Disordered" evidence="1">
    <location>
        <begin position="37"/>
        <end position="62"/>
    </location>
</feature>
<proteinExistence type="predicted"/>
<evidence type="ECO:0000313" key="2">
    <source>
        <dbReference type="EMBL" id="KAG2618626.1"/>
    </source>
</evidence>
<sequence>MLPPSAAQVKRPALGAWQGLDTCPICAYKKPTHLHAKGFSSGRGSSGRLRSQGRGAPQPISIGDADDAVHLLLALTSGEAREAEREREVVDGLRGCCPRHAVDRRRADEPRVKRVDARGADNDLACACRPVPRRRRPRHRLRLLLRLRQAGGETRPPVIFRPTVHRRQRSRSRQQRRAEAELQVE</sequence>
<feature type="compositionally biased region" description="Basic residues" evidence="1">
    <location>
        <begin position="163"/>
        <end position="175"/>
    </location>
</feature>
<evidence type="ECO:0000313" key="3">
    <source>
        <dbReference type="Proteomes" id="UP000823388"/>
    </source>
</evidence>
<evidence type="ECO:0000256" key="1">
    <source>
        <dbReference type="SAM" id="MobiDB-lite"/>
    </source>
</evidence>
<dbReference type="EMBL" id="CM029042">
    <property type="protein sequence ID" value="KAG2618626.1"/>
    <property type="molecule type" value="Genomic_DNA"/>
</dbReference>
<dbReference type="AlphaFoldDB" id="A0A8T0UC49"/>
<feature type="compositionally biased region" description="Low complexity" evidence="1">
    <location>
        <begin position="40"/>
        <end position="55"/>
    </location>
</feature>
<dbReference type="Proteomes" id="UP000823388">
    <property type="component" value="Chromosome 3N"/>
</dbReference>
<reference evidence="2" key="1">
    <citation type="submission" date="2020-05" db="EMBL/GenBank/DDBJ databases">
        <title>WGS assembly of Panicum virgatum.</title>
        <authorList>
            <person name="Lovell J.T."/>
            <person name="Jenkins J."/>
            <person name="Shu S."/>
            <person name="Juenger T.E."/>
            <person name="Schmutz J."/>
        </authorList>
    </citation>
    <scope>NUCLEOTIDE SEQUENCE</scope>
    <source>
        <strain evidence="2">AP13</strain>
    </source>
</reference>
<accession>A0A8T0UC49</accession>
<gene>
    <name evidence="2" type="ORF">PVAP13_3NG079703</name>
</gene>